<dbReference type="UniPathway" id="UPA00666"/>
<dbReference type="RefSeq" id="WP_009154483.1">
    <property type="nucleotide sequence ID" value="NZ_CM001439.1"/>
</dbReference>
<evidence type="ECO:0000256" key="2">
    <source>
        <dbReference type="ARBA" id="ARBA00022475"/>
    </source>
</evidence>
<keyword evidence="4 8" id="KW-0812">Transmembrane</keyword>
<dbReference type="AlphaFoldDB" id="H5X4M2"/>
<dbReference type="HOGENOM" id="CLU_019563_0_1_11"/>
<keyword evidence="10" id="KW-0449">Lipoprotein</keyword>
<organism evidence="10 11">
    <name type="scientific">Saccharomonospora marina XMU15</name>
    <dbReference type="NCBI Taxonomy" id="882083"/>
    <lineage>
        <taxon>Bacteria</taxon>
        <taxon>Bacillati</taxon>
        <taxon>Actinomycetota</taxon>
        <taxon>Actinomycetes</taxon>
        <taxon>Pseudonocardiales</taxon>
        <taxon>Pseudonocardiaceae</taxon>
        <taxon>Saccharomonospora</taxon>
    </lineage>
</organism>
<evidence type="ECO:0000256" key="7">
    <source>
        <dbReference type="ARBA" id="ARBA00023315"/>
    </source>
</evidence>
<evidence type="ECO:0000256" key="1">
    <source>
        <dbReference type="ARBA" id="ARBA00004651"/>
    </source>
</evidence>
<feature type="transmembrane region" description="Helical" evidence="8">
    <location>
        <begin position="76"/>
        <end position="94"/>
    </location>
</feature>
<feature type="transmembrane region" description="Helical" evidence="8">
    <location>
        <begin position="172"/>
        <end position="199"/>
    </location>
</feature>
<keyword evidence="6 8" id="KW-0472">Membrane</keyword>
<sequence length="534" mass="56672">MTATAATPATPVTTTEQPRRARLRRLLPVLGRLGLAAASGLVFFASFEPRPLWWLAPLAFTGLGLVLHGRGPWGSAGYGTVFGLAFYLAHLIWIENFLGTEFGSAPWLGLSAVLAVYIGAACWLMPFVARLPGAPVWLALVFLLQEAARSRWPANGFPWGRVGFSQPEGAFLSLASVGGVPLVGFAVLVTGFGLAQWIMRARERGGRPHRGWIAPAMATLLPVVAGLAVWPTVGTEAQTGTRTVAVVQGNAPDLGLGLLGARDIIRANHLAQTEKLAADVRDGTLPRPDLVVWPETATDVLGDDPAIDALVDELDTPALIGALYQPAGGGQTENAVIAWQPGVGPTQRYAKQELVPFAEYVPMRSIAKWFTPFLDNTRDMRWGGDPGALDVAGTRTGPVICYEVAYDYPSRDAVDAGAQLLVVPTNNAWYGPGEMSHQQLAMSRLRAVEHGRAAVVAATSGISAIVAPDGSVQQSTSLYTAATLVADVPLRQQTTLSDRLGAWTEYVLIGAALAAVATGLVLRPRTRRTVADDT</sequence>
<dbReference type="OrthoDB" id="9804277at2"/>
<dbReference type="PANTHER" id="PTHR38686:SF1">
    <property type="entry name" value="APOLIPOPROTEIN N-ACYLTRANSFERASE"/>
    <property type="match status" value="1"/>
</dbReference>
<evidence type="ECO:0000313" key="11">
    <source>
        <dbReference type="Proteomes" id="UP000004926"/>
    </source>
</evidence>
<keyword evidence="2 8" id="KW-1003">Cell membrane</keyword>
<evidence type="ECO:0000313" key="10">
    <source>
        <dbReference type="EMBL" id="EHR51098.1"/>
    </source>
</evidence>
<dbReference type="EMBL" id="CM001439">
    <property type="protein sequence ID" value="EHR51098.1"/>
    <property type="molecule type" value="Genomic_DNA"/>
</dbReference>
<keyword evidence="3 8" id="KW-0808">Transferase</keyword>
<feature type="transmembrane region" description="Helical" evidence="8">
    <location>
        <begin position="211"/>
        <end position="230"/>
    </location>
</feature>
<dbReference type="GO" id="GO:0005886">
    <property type="term" value="C:plasma membrane"/>
    <property type="evidence" value="ECO:0007669"/>
    <property type="project" value="UniProtKB-SubCell"/>
</dbReference>
<dbReference type="InterPro" id="IPR045378">
    <property type="entry name" value="LNT_N"/>
</dbReference>
<evidence type="ECO:0000256" key="8">
    <source>
        <dbReference type="HAMAP-Rule" id="MF_01148"/>
    </source>
</evidence>
<protein>
    <recommendedName>
        <fullName evidence="8">Apolipoprotein N-acyltransferase</fullName>
        <shortName evidence="8">ALP N-acyltransferase</shortName>
        <ecNumber evidence="8">2.3.1.269</ecNumber>
    </recommendedName>
</protein>
<dbReference type="Gene3D" id="3.60.110.10">
    <property type="entry name" value="Carbon-nitrogen hydrolase"/>
    <property type="match status" value="1"/>
</dbReference>
<dbReference type="EC" id="2.3.1.269" evidence="8"/>
<dbReference type="CDD" id="cd07571">
    <property type="entry name" value="ALP_N-acyl_transferase"/>
    <property type="match status" value="1"/>
</dbReference>
<dbReference type="InterPro" id="IPR003010">
    <property type="entry name" value="C-N_Hydrolase"/>
</dbReference>
<dbReference type="STRING" id="882083.SacmaDRAFT_2860"/>
<gene>
    <name evidence="8" type="primary">lnt</name>
    <name evidence="10" type="ORF">SacmaDRAFT_2860</name>
</gene>
<reference evidence="10 11" key="1">
    <citation type="journal article" date="2012" name="Stand. Genomic Sci.">
        <title>Genome sequence of the ocean sediment bacterium Saccharomonospora marina type strain (XMU15(T)).</title>
        <authorList>
            <person name="Klenk H.P."/>
            <person name="Lu M."/>
            <person name="Lucas S."/>
            <person name="Lapidus A."/>
            <person name="Copeland A."/>
            <person name="Pitluck S."/>
            <person name="Goodwin L.A."/>
            <person name="Han C."/>
            <person name="Tapia R."/>
            <person name="Brambilla E.M."/>
            <person name="Potter G."/>
            <person name="Land M."/>
            <person name="Ivanova N."/>
            <person name="Rohde M."/>
            <person name="Goker M."/>
            <person name="Detter J.C."/>
            <person name="Li W.J."/>
            <person name="Kyrpides N.C."/>
            <person name="Woyke T."/>
        </authorList>
    </citation>
    <scope>NUCLEOTIDE SEQUENCE [LARGE SCALE GENOMIC DNA]</scope>
    <source>
        <strain evidence="10 11">XMU15</strain>
    </source>
</reference>
<dbReference type="SUPFAM" id="SSF56317">
    <property type="entry name" value="Carbon-nitrogen hydrolase"/>
    <property type="match status" value="1"/>
</dbReference>
<dbReference type="GO" id="GO:0042158">
    <property type="term" value="P:lipoprotein biosynthetic process"/>
    <property type="evidence" value="ECO:0007669"/>
    <property type="project" value="UniProtKB-UniRule"/>
</dbReference>
<accession>H5X4M2</accession>
<evidence type="ECO:0000256" key="3">
    <source>
        <dbReference type="ARBA" id="ARBA00022679"/>
    </source>
</evidence>
<comment type="function">
    <text evidence="8">Catalyzes the phospholipid dependent N-acylation of the N-terminal cysteine of apolipoprotein, the last step in lipoprotein maturation.</text>
</comment>
<evidence type="ECO:0000259" key="9">
    <source>
        <dbReference type="PROSITE" id="PS50263"/>
    </source>
</evidence>
<keyword evidence="7 8" id="KW-0012">Acyltransferase</keyword>
<dbReference type="Proteomes" id="UP000004926">
    <property type="component" value="Chromosome"/>
</dbReference>
<dbReference type="InterPro" id="IPR004563">
    <property type="entry name" value="Apolipo_AcylTrfase"/>
</dbReference>
<dbReference type="HAMAP" id="MF_01148">
    <property type="entry name" value="Lnt"/>
    <property type="match status" value="1"/>
</dbReference>
<comment type="subcellular location">
    <subcellularLocation>
        <location evidence="1 8">Cell membrane</location>
        <topology evidence="1 8">Multi-pass membrane protein</topology>
    </subcellularLocation>
</comment>
<dbReference type="eggNOG" id="COG0815">
    <property type="taxonomic scope" value="Bacteria"/>
</dbReference>
<evidence type="ECO:0000256" key="6">
    <source>
        <dbReference type="ARBA" id="ARBA00023136"/>
    </source>
</evidence>
<comment type="catalytic activity">
    <reaction evidence="8">
        <text>N-terminal S-1,2-diacyl-sn-glyceryl-L-cysteinyl-[lipoprotein] + a glycerophospholipid = N-acyl-S-1,2-diacyl-sn-glyceryl-L-cysteinyl-[lipoprotein] + a 2-acyl-sn-glycero-3-phospholipid + H(+)</text>
        <dbReference type="Rhea" id="RHEA:48228"/>
        <dbReference type="Rhea" id="RHEA-COMP:14681"/>
        <dbReference type="Rhea" id="RHEA-COMP:14684"/>
        <dbReference type="ChEBI" id="CHEBI:15378"/>
        <dbReference type="ChEBI" id="CHEBI:136912"/>
        <dbReference type="ChEBI" id="CHEBI:140656"/>
        <dbReference type="ChEBI" id="CHEBI:140657"/>
        <dbReference type="ChEBI" id="CHEBI:140660"/>
        <dbReference type="EC" id="2.3.1.269"/>
    </reaction>
</comment>
<feature type="transmembrane region" description="Helical" evidence="8">
    <location>
        <begin position="500"/>
        <end position="522"/>
    </location>
</feature>
<feature type="transmembrane region" description="Helical" evidence="8">
    <location>
        <begin position="106"/>
        <end position="127"/>
    </location>
</feature>
<dbReference type="GO" id="GO:0016410">
    <property type="term" value="F:N-acyltransferase activity"/>
    <property type="evidence" value="ECO:0007669"/>
    <property type="project" value="UniProtKB-UniRule"/>
</dbReference>
<feature type="transmembrane region" description="Helical" evidence="8">
    <location>
        <begin position="26"/>
        <end position="46"/>
    </location>
</feature>
<dbReference type="NCBIfam" id="TIGR00546">
    <property type="entry name" value="lnt"/>
    <property type="match status" value="1"/>
</dbReference>
<comment type="pathway">
    <text evidence="8">Protein modification; lipoprotein biosynthesis (N-acyl transfer).</text>
</comment>
<feature type="domain" description="CN hydrolase" evidence="9">
    <location>
        <begin position="242"/>
        <end position="490"/>
    </location>
</feature>
<keyword evidence="5 8" id="KW-1133">Transmembrane helix</keyword>
<evidence type="ECO:0000256" key="4">
    <source>
        <dbReference type="ARBA" id="ARBA00022692"/>
    </source>
</evidence>
<name>H5X4M2_9PSEU</name>
<proteinExistence type="inferred from homology"/>
<dbReference type="PANTHER" id="PTHR38686">
    <property type="entry name" value="APOLIPOPROTEIN N-ACYLTRANSFERASE"/>
    <property type="match status" value="1"/>
</dbReference>
<evidence type="ECO:0000256" key="5">
    <source>
        <dbReference type="ARBA" id="ARBA00022989"/>
    </source>
</evidence>
<comment type="similarity">
    <text evidence="8">Belongs to the CN hydrolase family. Apolipoprotein N-acyltransferase subfamily.</text>
</comment>
<dbReference type="InterPro" id="IPR036526">
    <property type="entry name" value="C-N_Hydrolase_sf"/>
</dbReference>
<keyword evidence="11" id="KW-1185">Reference proteome</keyword>
<dbReference type="PROSITE" id="PS50263">
    <property type="entry name" value="CN_HYDROLASE"/>
    <property type="match status" value="1"/>
</dbReference>
<dbReference type="Pfam" id="PF20154">
    <property type="entry name" value="LNT_N"/>
    <property type="match status" value="1"/>
</dbReference>
<dbReference type="Pfam" id="PF00795">
    <property type="entry name" value="CN_hydrolase"/>
    <property type="match status" value="1"/>
</dbReference>